<evidence type="ECO:0000313" key="3">
    <source>
        <dbReference type="Proteomes" id="UP000186601"/>
    </source>
</evidence>
<dbReference type="AlphaFoldDB" id="A0A2R6NWU3"/>
<gene>
    <name evidence="2" type="ORF">PHLCEN_2v7358</name>
</gene>
<proteinExistence type="predicted"/>
<organism evidence="2 3">
    <name type="scientific">Hermanssonia centrifuga</name>
    <dbReference type="NCBI Taxonomy" id="98765"/>
    <lineage>
        <taxon>Eukaryota</taxon>
        <taxon>Fungi</taxon>
        <taxon>Dikarya</taxon>
        <taxon>Basidiomycota</taxon>
        <taxon>Agaricomycotina</taxon>
        <taxon>Agaricomycetes</taxon>
        <taxon>Polyporales</taxon>
        <taxon>Meruliaceae</taxon>
        <taxon>Hermanssonia</taxon>
    </lineage>
</organism>
<comment type="caution">
    <text evidence="2">The sequence shown here is derived from an EMBL/GenBank/DDBJ whole genome shotgun (WGS) entry which is preliminary data.</text>
</comment>
<reference evidence="2 3" key="1">
    <citation type="submission" date="2018-02" db="EMBL/GenBank/DDBJ databases">
        <title>Genome sequence of the basidiomycete white-rot fungus Phlebia centrifuga.</title>
        <authorList>
            <person name="Granchi Z."/>
            <person name="Peng M."/>
            <person name="de Vries R.P."/>
            <person name="Hilden K."/>
            <person name="Makela M.R."/>
            <person name="Grigoriev I."/>
            <person name="Riley R."/>
        </authorList>
    </citation>
    <scope>NUCLEOTIDE SEQUENCE [LARGE SCALE GENOMIC DNA]</scope>
    <source>
        <strain evidence="2 3">FBCC195</strain>
    </source>
</reference>
<evidence type="ECO:0000313" key="2">
    <source>
        <dbReference type="EMBL" id="PSR78611.1"/>
    </source>
</evidence>
<sequence>MEVSAMDERLVSGHPSVLSECCRLLVESLSSLLPENGTLGHGRAGTPASGLPSV</sequence>
<dbReference type="EMBL" id="MLYV02000733">
    <property type="protein sequence ID" value="PSR78611.1"/>
    <property type="molecule type" value="Genomic_DNA"/>
</dbReference>
<keyword evidence="3" id="KW-1185">Reference proteome</keyword>
<accession>A0A2R6NWU3</accession>
<protein>
    <submittedName>
        <fullName evidence="2">Uncharacterized protein</fullName>
    </submittedName>
</protein>
<feature type="region of interest" description="Disordered" evidence="1">
    <location>
        <begin position="35"/>
        <end position="54"/>
    </location>
</feature>
<evidence type="ECO:0000256" key="1">
    <source>
        <dbReference type="SAM" id="MobiDB-lite"/>
    </source>
</evidence>
<dbReference type="Proteomes" id="UP000186601">
    <property type="component" value="Unassembled WGS sequence"/>
</dbReference>
<name>A0A2R6NWU3_9APHY</name>